<dbReference type="RefSeq" id="WP_407326493.1">
    <property type="nucleotide sequence ID" value="NZ_CP136865.1"/>
</dbReference>
<feature type="domain" description="Primase C-terminal 1" evidence="1">
    <location>
        <begin position="178"/>
        <end position="241"/>
    </location>
</feature>
<dbReference type="Pfam" id="PF13730">
    <property type="entry name" value="HTH_36"/>
    <property type="match status" value="1"/>
</dbReference>
<proteinExistence type="predicted"/>
<evidence type="ECO:0000313" key="4">
    <source>
        <dbReference type="Proteomes" id="UP001626549"/>
    </source>
</evidence>
<dbReference type="Gene3D" id="1.10.10.10">
    <property type="entry name" value="Winged helix-like DNA-binding domain superfamily/Winged helix DNA-binding domain"/>
    <property type="match status" value="1"/>
</dbReference>
<evidence type="ECO:0000259" key="1">
    <source>
        <dbReference type="SMART" id="SM00942"/>
    </source>
</evidence>
<dbReference type="Pfam" id="PF08708">
    <property type="entry name" value="PriCT_1"/>
    <property type="match status" value="1"/>
</dbReference>
<sequence length="339" mass="37757">MGEVLPIKYCDGLDELVDAGARLIPLKGKRPVKKAWTEAKLYRADTARQWLQKGQNVGMVTGNDSGVVVIDIDPRNGGDLSLYELQETIGALPETRTVVTGGGGLHFYFKCYEGAESRKPFDGIDFQAEKRCVAIPPSVHPETGVLYEWGNNHDIAELPESWREAMNGQNAMQTKFSDDGGAIPEGKRNQTLFDIARLLFKRGDPESLVRCRIEEANTERCQPPLQPPEIALIVASAYQYRGGEASPLSRLQAAVWRWPLPSIHKLTLLSLASYADTQSLKAYPTQGQIAVRAGITDRRVRAVLKELEAQNWFSRSTHRRSQGPGFNHSYQLRVPEVTQ</sequence>
<keyword evidence="4" id="KW-1185">Reference proteome</keyword>
<accession>A0ABZ0IB52</accession>
<evidence type="ECO:0000313" key="3">
    <source>
        <dbReference type="EMBL" id="WOJ95794.1"/>
    </source>
</evidence>
<protein>
    <submittedName>
        <fullName evidence="3">Bifunctional DNA primase/polymerase</fullName>
    </submittedName>
</protein>
<dbReference type="EMBL" id="CP136865">
    <property type="protein sequence ID" value="WOJ95794.1"/>
    <property type="molecule type" value="Genomic_DNA"/>
</dbReference>
<dbReference type="CDD" id="cd04859">
    <property type="entry name" value="Prim_Pol"/>
    <property type="match status" value="1"/>
</dbReference>
<dbReference type="Pfam" id="PF09250">
    <property type="entry name" value="Prim-Pol"/>
    <property type="match status" value="1"/>
</dbReference>
<dbReference type="InterPro" id="IPR015330">
    <property type="entry name" value="DNA_primase/pol_bifunc_N"/>
</dbReference>
<dbReference type="InterPro" id="IPR014820">
    <property type="entry name" value="PriCT_1"/>
</dbReference>
<dbReference type="SUPFAM" id="SSF56747">
    <property type="entry name" value="Prim-pol domain"/>
    <property type="match status" value="1"/>
</dbReference>
<name>A0ABZ0IB52_9GAMM</name>
<dbReference type="SMART" id="SM00942">
    <property type="entry name" value="PriCT_1"/>
    <property type="match status" value="1"/>
</dbReference>
<feature type="domain" description="DNA primase/polymerase bifunctional N-terminal" evidence="2">
    <location>
        <begin position="13"/>
        <end position="162"/>
    </location>
</feature>
<evidence type="ECO:0000259" key="2">
    <source>
        <dbReference type="SMART" id="SM00943"/>
    </source>
</evidence>
<organism evidence="3 4">
    <name type="scientific">Congregibacter brevis</name>
    <dbReference type="NCBI Taxonomy" id="3081201"/>
    <lineage>
        <taxon>Bacteria</taxon>
        <taxon>Pseudomonadati</taxon>
        <taxon>Pseudomonadota</taxon>
        <taxon>Gammaproteobacteria</taxon>
        <taxon>Cellvibrionales</taxon>
        <taxon>Halieaceae</taxon>
        <taxon>Congregibacter</taxon>
    </lineage>
</organism>
<reference evidence="3 4" key="1">
    <citation type="submission" date="2023-10" db="EMBL/GenBank/DDBJ databases">
        <title>Two novel species belonging to the OM43/NOR5 clade.</title>
        <authorList>
            <person name="Park M."/>
        </authorList>
    </citation>
    <scope>NUCLEOTIDE SEQUENCE [LARGE SCALE GENOMIC DNA]</scope>
    <source>
        <strain evidence="3 4">IMCC45268</strain>
    </source>
</reference>
<dbReference type="Proteomes" id="UP001626549">
    <property type="component" value="Chromosome"/>
</dbReference>
<gene>
    <name evidence="3" type="ORF">R0137_11125</name>
</gene>
<dbReference type="SMART" id="SM00943">
    <property type="entry name" value="Prim-Pol"/>
    <property type="match status" value="1"/>
</dbReference>
<dbReference type="InterPro" id="IPR036388">
    <property type="entry name" value="WH-like_DNA-bd_sf"/>
</dbReference>